<reference evidence="1 2" key="1">
    <citation type="submission" date="2017-08" db="EMBL/GenBank/DDBJ databases">
        <title>Infants hospitalized years apart are colonized by the same room-sourced microbial strains.</title>
        <authorList>
            <person name="Brooks B."/>
            <person name="Olm M.R."/>
            <person name="Firek B.A."/>
            <person name="Baker R."/>
            <person name="Thomas B.C."/>
            <person name="Morowitz M.J."/>
            <person name="Banfield J.F."/>
        </authorList>
    </citation>
    <scope>NUCLEOTIDE SEQUENCE [LARGE SCALE GENOMIC DNA]</scope>
    <source>
        <strain evidence="1">S2_003_000_R2_14</strain>
    </source>
</reference>
<name>A0A2W5TQL5_9BACT</name>
<organism evidence="1 2">
    <name type="scientific">Archangium gephyra</name>
    <dbReference type="NCBI Taxonomy" id="48"/>
    <lineage>
        <taxon>Bacteria</taxon>
        <taxon>Pseudomonadati</taxon>
        <taxon>Myxococcota</taxon>
        <taxon>Myxococcia</taxon>
        <taxon>Myxococcales</taxon>
        <taxon>Cystobacterineae</taxon>
        <taxon>Archangiaceae</taxon>
        <taxon>Archangium</taxon>
    </lineage>
</organism>
<accession>A0A2W5TQL5</accession>
<evidence type="ECO:0000313" key="1">
    <source>
        <dbReference type="EMBL" id="PZR14886.1"/>
    </source>
</evidence>
<proteinExistence type="predicted"/>
<sequence length="283" mass="31120">MTIEQFVAVVAEFDEELQSRDPSAFKAAQREGGTLALLNRHPDLSARLSARLTAWRPPEVKVKPGDWVTISGTRFRIGSVDATTGTVSIERLRADGMRVSMETGVSAEDLVADATNPREDELESMTPASARQRLTAQAVRVAMHEATRAAKAPEDGVTSLSGTQLRHFWTFLHTTCAQRRAQLTQPMQSSDRSGYARWLGERHRQIAVLEALIERVHRLATASPASACDVSCVHLACGLTREQHHEVRASLQAIRDSTSYESEENYTAEYCSSALARAAQSSE</sequence>
<dbReference type="AlphaFoldDB" id="A0A2W5TQL5"/>
<dbReference type="EMBL" id="QFQP01000006">
    <property type="protein sequence ID" value="PZR14886.1"/>
    <property type="molecule type" value="Genomic_DNA"/>
</dbReference>
<evidence type="ECO:0000313" key="2">
    <source>
        <dbReference type="Proteomes" id="UP000249061"/>
    </source>
</evidence>
<gene>
    <name evidence="1" type="ORF">DI536_08860</name>
</gene>
<dbReference type="Proteomes" id="UP000249061">
    <property type="component" value="Unassembled WGS sequence"/>
</dbReference>
<protein>
    <submittedName>
        <fullName evidence="1">Uncharacterized protein</fullName>
    </submittedName>
</protein>
<comment type="caution">
    <text evidence="1">The sequence shown here is derived from an EMBL/GenBank/DDBJ whole genome shotgun (WGS) entry which is preliminary data.</text>
</comment>